<keyword evidence="7" id="KW-1185">Reference proteome</keyword>
<dbReference type="PANTHER" id="PTHR30575">
    <property type="entry name" value="PEPTIDASE M20"/>
    <property type="match status" value="1"/>
</dbReference>
<reference evidence="4 6" key="1">
    <citation type="submission" date="2018-06" db="EMBL/GenBank/DDBJ databases">
        <title>Complete Genome Sequence of the Microcystin-Degrading Bacterium Sphingosinicella microcystinivorans Strain B-9.</title>
        <authorList>
            <person name="Jin H."/>
            <person name="Nishizawa T."/>
            <person name="Guo Y."/>
            <person name="Nishizawa A."/>
            <person name="Park H."/>
            <person name="Kato H."/>
            <person name="Tsuji K."/>
            <person name="Harada K."/>
        </authorList>
    </citation>
    <scope>NUCLEOTIDE SEQUENCE [LARGE SCALE GENOMIC DNA]</scope>
    <source>
        <strain evidence="4 6">B9</strain>
    </source>
</reference>
<dbReference type="EMBL" id="AP018711">
    <property type="protein sequence ID" value="BBE33679.1"/>
    <property type="molecule type" value="Genomic_DNA"/>
</dbReference>
<dbReference type="EMBL" id="RBWX01000007">
    <property type="protein sequence ID" value="RKS90764.1"/>
    <property type="molecule type" value="Genomic_DNA"/>
</dbReference>
<dbReference type="PANTHER" id="PTHR30575:SF0">
    <property type="entry name" value="XAA-ARG DIPEPTIDASE"/>
    <property type="match status" value="1"/>
</dbReference>
<dbReference type="GO" id="GO:0071713">
    <property type="term" value="F:para-aminobenzoyl-glutamate hydrolase activity"/>
    <property type="evidence" value="ECO:0007669"/>
    <property type="project" value="TreeGrafter"/>
</dbReference>
<dbReference type="AlphaFoldDB" id="A0AAD1D580"/>
<dbReference type="Gene3D" id="3.40.630.10">
    <property type="entry name" value="Zn peptidases"/>
    <property type="match status" value="2"/>
</dbReference>
<name>A0AAD1D580_SPHMI</name>
<dbReference type="Proteomes" id="UP000275727">
    <property type="component" value="Chromosome"/>
</dbReference>
<sequence length="531" mass="57046">MKQGFRGSALVGGVAVCLALLSGSAIAAETAALKAEVVKAVEARGKLAQQMTDSIFSFGEIGFEESETSRYVTGILEKNGFKVTRGVAGLPTGWTATWGSGGPLIALGSDIDGVPQASQKPGVPYHDPIVAGAPGHGEGHNSGIPLVVVAALAAKEVMQREGIPGRLMIWPGVAEELLSGKAWFVRAGVFKEADAVLFAHVSSGFTTSWGEAAGTGMISASYTFDGKAAHSGASPWFGRSALDAVELMNMGWNMRREHLRLQQRSHYVITNGGDQPNVVPPQASVWYYFREQSFDRILENFAIGNRIADAAAAMTDTKVSRRILGVAAPRHFNKPLAEAAWANISAVGMPTWSADDQAFAKTVQHNLGAPEDGLKAKVDALRPPPEENYIGGSDDIGDISWTVPTITLTYPSNIPGIPAHHWGSAIAMATPIAHKGVVNGAKAMAMTVLDLMTKPALLTGAKAYFTDVQTKDQKYVPFLSAEDTPPILLNRKRMDEFRPELRKHYYNPARYGSYMEQLGVRYPNTERRTPE</sequence>
<feature type="signal peptide" evidence="2">
    <location>
        <begin position="1"/>
        <end position="27"/>
    </location>
</feature>
<organism evidence="4 6">
    <name type="scientific">Sphingosinicella microcystinivorans</name>
    <dbReference type="NCBI Taxonomy" id="335406"/>
    <lineage>
        <taxon>Bacteria</taxon>
        <taxon>Pseudomonadati</taxon>
        <taxon>Pseudomonadota</taxon>
        <taxon>Alphaproteobacteria</taxon>
        <taxon>Sphingomonadales</taxon>
        <taxon>Sphingosinicellaceae</taxon>
        <taxon>Sphingosinicella</taxon>
    </lineage>
</organism>
<dbReference type="SUPFAM" id="SSF53187">
    <property type="entry name" value="Zn-dependent exopeptidases"/>
    <property type="match status" value="1"/>
</dbReference>
<accession>A0AAD1D580</accession>
<dbReference type="InterPro" id="IPR002933">
    <property type="entry name" value="Peptidase_M20"/>
</dbReference>
<dbReference type="Proteomes" id="UP000276029">
    <property type="component" value="Unassembled WGS sequence"/>
</dbReference>
<dbReference type="GO" id="GO:0005737">
    <property type="term" value="C:cytoplasm"/>
    <property type="evidence" value="ECO:0007669"/>
    <property type="project" value="TreeGrafter"/>
</dbReference>
<dbReference type="GO" id="GO:0016805">
    <property type="term" value="F:dipeptidase activity"/>
    <property type="evidence" value="ECO:0007669"/>
    <property type="project" value="TreeGrafter"/>
</dbReference>
<protein>
    <submittedName>
        <fullName evidence="4">Aminobenzoyl-glutamate utilization protein B</fullName>
    </submittedName>
</protein>
<dbReference type="Gene3D" id="3.30.70.360">
    <property type="match status" value="1"/>
</dbReference>
<dbReference type="KEGG" id="smic:SmB9_13370"/>
<dbReference type="InterPro" id="IPR036264">
    <property type="entry name" value="Bact_exopeptidase_dim_dom"/>
</dbReference>
<evidence type="ECO:0000313" key="5">
    <source>
        <dbReference type="EMBL" id="RKS90764.1"/>
    </source>
</evidence>
<keyword evidence="1" id="KW-0378">Hydrolase</keyword>
<evidence type="ECO:0000313" key="7">
    <source>
        <dbReference type="Proteomes" id="UP000276029"/>
    </source>
</evidence>
<evidence type="ECO:0000256" key="2">
    <source>
        <dbReference type="SAM" id="SignalP"/>
    </source>
</evidence>
<evidence type="ECO:0000313" key="6">
    <source>
        <dbReference type="Proteomes" id="UP000275727"/>
    </source>
</evidence>
<reference evidence="5 7" key="2">
    <citation type="submission" date="2018-10" db="EMBL/GenBank/DDBJ databases">
        <title>Genomic Encyclopedia of Type Strains, Phase IV (KMG-IV): sequencing the most valuable type-strain genomes for metagenomic binning, comparative biology and taxonomic classification.</title>
        <authorList>
            <person name="Goeker M."/>
        </authorList>
    </citation>
    <scope>NUCLEOTIDE SEQUENCE [LARGE SCALE GENOMIC DNA]</scope>
    <source>
        <strain evidence="5 7">DSM 19791</strain>
    </source>
</reference>
<feature type="domain" description="Peptidase M20 dimerisation" evidence="3">
    <location>
        <begin position="216"/>
        <end position="299"/>
    </location>
</feature>
<dbReference type="InterPro" id="IPR011650">
    <property type="entry name" value="Peptidase_M20_dimer"/>
</dbReference>
<dbReference type="RefSeq" id="WP_121047279.1">
    <property type="nucleotide sequence ID" value="NZ_AP018711.1"/>
</dbReference>
<evidence type="ECO:0000313" key="4">
    <source>
        <dbReference type="EMBL" id="BBE33679.1"/>
    </source>
</evidence>
<dbReference type="SUPFAM" id="SSF55031">
    <property type="entry name" value="Bacterial exopeptidase dimerisation domain"/>
    <property type="match status" value="1"/>
</dbReference>
<evidence type="ECO:0000256" key="1">
    <source>
        <dbReference type="ARBA" id="ARBA00022801"/>
    </source>
</evidence>
<dbReference type="Pfam" id="PF07687">
    <property type="entry name" value="M20_dimer"/>
    <property type="match status" value="1"/>
</dbReference>
<dbReference type="Pfam" id="PF01546">
    <property type="entry name" value="Peptidase_M20"/>
    <property type="match status" value="1"/>
</dbReference>
<dbReference type="InterPro" id="IPR052030">
    <property type="entry name" value="Peptidase_M20/M20A_hydrolases"/>
</dbReference>
<gene>
    <name evidence="5" type="ORF">DFR51_0305</name>
    <name evidence="4" type="ORF">SmB9_13370</name>
</gene>
<keyword evidence="2" id="KW-0732">Signal</keyword>
<proteinExistence type="predicted"/>
<evidence type="ECO:0000259" key="3">
    <source>
        <dbReference type="Pfam" id="PF07687"/>
    </source>
</evidence>
<feature type="chain" id="PRO_5042184045" evidence="2">
    <location>
        <begin position="28"/>
        <end position="531"/>
    </location>
</feature>
<dbReference type="GO" id="GO:0046657">
    <property type="term" value="P:folic acid catabolic process"/>
    <property type="evidence" value="ECO:0007669"/>
    <property type="project" value="TreeGrafter"/>
</dbReference>